<protein>
    <recommendedName>
        <fullName evidence="11">EGF-like domain-containing protein</fullName>
    </recommendedName>
</protein>
<feature type="transmembrane region" description="Helical" evidence="10">
    <location>
        <begin position="93"/>
        <end position="115"/>
    </location>
</feature>
<dbReference type="PANTHER" id="PTHR24044">
    <property type="entry name" value="NOTCH LIGAND FAMILY MEMBER"/>
    <property type="match status" value="1"/>
</dbReference>
<proteinExistence type="predicted"/>
<dbReference type="SMART" id="SM00181">
    <property type="entry name" value="EGF"/>
    <property type="match status" value="3"/>
</dbReference>
<comment type="caution">
    <text evidence="12">The sequence shown here is derived from an EMBL/GenBank/DDBJ whole genome shotgun (WGS) entry which is preliminary data.</text>
</comment>
<evidence type="ECO:0000313" key="13">
    <source>
        <dbReference type="Proteomes" id="UP000516260"/>
    </source>
</evidence>
<evidence type="ECO:0000256" key="6">
    <source>
        <dbReference type="ARBA" id="ARBA00023136"/>
    </source>
</evidence>
<evidence type="ECO:0000256" key="8">
    <source>
        <dbReference type="ARBA" id="ARBA00023180"/>
    </source>
</evidence>
<dbReference type="AlphaFoldDB" id="A0A4Z2C5B5"/>
<evidence type="ECO:0000256" key="3">
    <source>
        <dbReference type="ARBA" id="ARBA00022692"/>
    </source>
</evidence>
<evidence type="ECO:0000256" key="1">
    <source>
        <dbReference type="ARBA" id="ARBA00004479"/>
    </source>
</evidence>
<dbReference type="Pfam" id="PF21700">
    <property type="entry name" value="EGF_DL_JAG"/>
    <property type="match status" value="1"/>
</dbReference>
<comment type="caution">
    <text evidence="9">Lacks conserved residue(s) required for the propagation of feature annotation.</text>
</comment>
<dbReference type="PROSITE" id="PS00022">
    <property type="entry name" value="EGF_1"/>
    <property type="match status" value="2"/>
</dbReference>
<evidence type="ECO:0000256" key="10">
    <source>
        <dbReference type="SAM" id="Phobius"/>
    </source>
</evidence>
<evidence type="ECO:0000256" key="9">
    <source>
        <dbReference type="PROSITE-ProRule" id="PRU00076"/>
    </source>
</evidence>
<dbReference type="Proteomes" id="UP000516260">
    <property type="component" value="Chromosome 13"/>
</dbReference>
<organism evidence="12 13">
    <name type="scientific">Takifugu bimaculatus</name>
    <dbReference type="NCBI Taxonomy" id="433685"/>
    <lineage>
        <taxon>Eukaryota</taxon>
        <taxon>Metazoa</taxon>
        <taxon>Chordata</taxon>
        <taxon>Craniata</taxon>
        <taxon>Vertebrata</taxon>
        <taxon>Euteleostomi</taxon>
        <taxon>Actinopterygii</taxon>
        <taxon>Neopterygii</taxon>
        <taxon>Teleostei</taxon>
        <taxon>Neoteleostei</taxon>
        <taxon>Acanthomorphata</taxon>
        <taxon>Eupercaria</taxon>
        <taxon>Tetraodontiformes</taxon>
        <taxon>Tetradontoidea</taxon>
        <taxon>Tetraodontidae</taxon>
        <taxon>Takifugu</taxon>
    </lineage>
</organism>
<keyword evidence="2 9" id="KW-0245">EGF-like domain</keyword>
<dbReference type="InterPro" id="IPR050906">
    <property type="entry name" value="Notch_signaling"/>
</dbReference>
<evidence type="ECO:0000256" key="7">
    <source>
        <dbReference type="ARBA" id="ARBA00023157"/>
    </source>
</evidence>
<comment type="subcellular location">
    <subcellularLocation>
        <location evidence="1">Membrane</location>
        <topology evidence="1">Single-pass type I membrane protein</topology>
    </subcellularLocation>
</comment>
<dbReference type="CDD" id="cd00055">
    <property type="entry name" value="EGF_Lam"/>
    <property type="match status" value="1"/>
</dbReference>
<keyword evidence="8" id="KW-0325">Glycoprotein</keyword>
<evidence type="ECO:0000256" key="2">
    <source>
        <dbReference type="ARBA" id="ARBA00022536"/>
    </source>
</evidence>
<dbReference type="PROSITE" id="PS50026">
    <property type="entry name" value="EGF_3"/>
    <property type="match status" value="1"/>
</dbReference>
<accession>A0A4Z2C5B5</accession>
<dbReference type="PANTHER" id="PTHR24044:SF423">
    <property type="entry name" value="PROTEIN DELTA HOMOLOG 2"/>
    <property type="match status" value="1"/>
</dbReference>
<dbReference type="GO" id="GO:0005112">
    <property type="term" value="F:Notch binding"/>
    <property type="evidence" value="ECO:0007669"/>
    <property type="project" value="TreeGrafter"/>
</dbReference>
<dbReference type="GO" id="GO:0016020">
    <property type="term" value="C:membrane"/>
    <property type="evidence" value="ECO:0007669"/>
    <property type="project" value="UniProtKB-SubCell"/>
</dbReference>
<dbReference type="Gene3D" id="2.10.25.10">
    <property type="entry name" value="Laminin"/>
    <property type="match status" value="2"/>
</dbReference>
<keyword evidence="7" id="KW-1015">Disulfide bond</keyword>
<sequence>MFISIYQMTPLPFNAAVKQPHLLQCALRYYDSAANVSCDAAIVERVGTETNKSVATATHTKEVQEQQESDKLKTCEEETQQNDMRSVRTTASLLLLFCYITVILVAPLCTGQGGACSCNDTNSRCDDSGVCRCDPGWEGEQCERCVPKPGCRHGSCQQPWQCNCETGWGGRFCDKDLSMCSEKQPCRHGATCVIEDNGEYACMCPEGFLWQEL</sequence>
<dbReference type="InterPro" id="IPR000742">
    <property type="entry name" value="EGF"/>
</dbReference>
<evidence type="ECO:0000256" key="4">
    <source>
        <dbReference type="ARBA" id="ARBA00022737"/>
    </source>
</evidence>
<dbReference type="FunFam" id="2.10.25.10:FF:000018">
    <property type="entry name" value="Delta-like 1"/>
    <property type="match status" value="1"/>
</dbReference>
<evidence type="ECO:0000259" key="11">
    <source>
        <dbReference type="PROSITE" id="PS50026"/>
    </source>
</evidence>
<dbReference type="SUPFAM" id="SSF57196">
    <property type="entry name" value="EGF/Laminin"/>
    <property type="match status" value="1"/>
</dbReference>
<dbReference type="InterPro" id="IPR002049">
    <property type="entry name" value="LE_dom"/>
</dbReference>
<dbReference type="Pfam" id="PF00008">
    <property type="entry name" value="EGF"/>
    <property type="match status" value="1"/>
</dbReference>
<reference evidence="12 13" key="1">
    <citation type="submission" date="2019-04" db="EMBL/GenBank/DDBJ databases">
        <title>The sequence and de novo assembly of Takifugu bimaculatus genome using PacBio and Hi-C technologies.</title>
        <authorList>
            <person name="Xu P."/>
            <person name="Liu B."/>
            <person name="Zhou Z."/>
        </authorList>
    </citation>
    <scope>NUCLEOTIDE SEQUENCE [LARGE SCALE GENOMIC DNA]</scope>
    <source>
        <strain evidence="12">TB-2018</strain>
        <tissue evidence="12">Muscle</tissue>
    </source>
</reference>
<evidence type="ECO:0000313" key="12">
    <source>
        <dbReference type="EMBL" id="TNM99378.1"/>
    </source>
</evidence>
<keyword evidence="4" id="KW-0677">Repeat</keyword>
<feature type="domain" description="EGF-like" evidence="11">
    <location>
        <begin position="176"/>
        <end position="211"/>
    </location>
</feature>
<dbReference type="PROSITE" id="PS01186">
    <property type="entry name" value="EGF_2"/>
    <property type="match status" value="1"/>
</dbReference>
<gene>
    <name evidence="12" type="ORF">fugu_012411</name>
</gene>
<keyword evidence="5 10" id="KW-1133">Transmembrane helix</keyword>
<evidence type="ECO:0000256" key="5">
    <source>
        <dbReference type="ARBA" id="ARBA00022989"/>
    </source>
</evidence>
<keyword evidence="6 10" id="KW-0472">Membrane</keyword>
<name>A0A4Z2C5B5_9TELE</name>
<keyword evidence="3 10" id="KW-0812">Transmembrane</keyword>
<keyword evidence="13" id="KW-1185">Reference proteome</keyword>
<dbReference type="EMBL" id="SWLE01000005">
    <property type="protein sequence ID" value="TNM99378.1"/>
    <property type="molecule type" value="Genomic_DNA"/>
</dbReference>